<name>A0AAN6TN90_9PEZI</name>
<proteinExistence type="predicted"/>
<gene>
    <name evidence="3" type="ORF">N656DRAFT_773725</name>
</gene>
<reference evidence="3" key="1">
    <citation type="journal article" date="2023" name="Mol. Phylogenet. Evol.">
        <title>Genome-scale phylogeny and comparative genomics of the fungal order Sordariales.</title>
        <authorList>
            <person name="Hensen N."/>
            <person name="Bonometti L."/>
            <person name="Westerberg I."/>
            <person name="Brannstrom I.O."/>
            <person name="Guillou S."/>
            <person name="Cros-Aarteil S."/>
            <person name="Calhoun S."/>
            <person name="Haridas S."/>
            <person name="Kuo A."/>
            <person name="Mondo S."/>
            <person name="Pangilinan J."/>
            <person name="Riley R."/>
            <person name="LaButti K."/>
            <person name="Andreopoulos B."/>
            <person name="Lipzen A."/>
            <person name="Chen C."/>
            <person name="Yan M."/>
            <person name="Daum C."/>
            <person name="Ng V."/>
            <person name="Clum A."/>
            <person name="Steindorff A."/>
            <person name="Ohm R.A."/>
            <person name="Martin F."/>
            <person name="Silar P."/>
            <person name="Natvig D.O."/>
            <person name="Lalanne C."/>
            <person name="Gautier V."/>
            <person name="Ament-Velasquez S.L."/>
            <person name="Kruys A."/>
            <person name="Hutchinson M.I."/>
            <person name="Powell A.J."/>
            <person name="Barry K."/>
            <person name="Miller A.N."/>
            <person name="Grigoriev I.V."/>
            <person name="Debuchy R."/>
            <person name="Gladieux P."/>
            <person name="Hiltunen Thoren M."/>
            <person name="Johannesson H."/>
        </authorList>
    </citation>
    <scope>NUCLEOTIDE SEQUENCE</scope>
    <source>
        <strain evidence="3">CBS 508.74</strain>
    </source>
</reference>
<dbReference type="RefSeq" id="XP_064675138.1">
    <property type="nucleotide sequence ID" value="XM_064814118.1"/>
</dbReference>
<dbReference type="EMBL" id="MU853332">
    <property type="protein sequence ID" value="KAK4117568.1"/>
    <property type="molecule type" value="Genomic_DNA"/>
</dbReference>
<dbReference type="AlphaFoldDB" id="A0AAN6TN90"/>
<organism evidence="3 4">
    <name type="scientific">Canariomyces notabilis</name>
    <dbReference type="NCBI Taxonomy" id="2074819"/>
    <lineage>
        <taxon>Eukaryota</taxon>
        <taxon>Fungi</taxon>
        <taxon>Dikarya</taxon>
        <taxon>Ascomycota</taxon>
        <taxon>Pezizomycotina</taxon>
        <taxon>Sordariomycetes</taxon>
        <taxon>Sordariomycetidae</taxon>
        <taxon>Sordariales</taxon>
        <taxon>Chaetomiaceae</taxon>
        <taxon>Canariomyces</taxon>
    </lineage>
</organism>
<evidence type="ECO:0000313" key="4">
    <source>
        <dbReference type="Proteomes" id="UP001302812"/>
    </source>
</evidence>
<dbReference type="GeneID" id="89938243"/>
<feature type="compositionally biased region" description="Basic residues" evidence="1">
    <location>
        <begin position="78"/>
        <end position="87"/>
    </location>
</feature>
<accession>A0AAN6TN90</accession>
<feature type="chain" id="PRO_5042868091" evidence="2">
    <location>
        <begin position="20"/>
        <end position="128"/>
    </location>
</feature>
<reference evidence="3" key="2">
    <citation type="submission" date="2023-05" db="EMBL/GenBank/DDBJ databases">
        <authorList>
            <consortium name="Lawrence Berkeley National Laboratory"/>
            <person name="Steindorff A."/>
            <person name="Hensen N."/>
            <person name="Bonometti L."/>
            <person name="Westerberg I."/>
            <person name="Brannstrom I.O."/>
            <person name="Guillou S."/>
            <person name="Cros-Aarteil S."/>
            <person name="Calhoun S."/>
            <person name="Haridas S."/>
            <person name="Kuo A."/>
            <person name="Mondo S."/>
            <person name="Pangilinan J."/>
            <person name="Riley R."/>
            <person name="Labutti K."/>
            <person name="Andreopoulos B."/>
            <person name="Lipzen A."/>
            <person name="Chen C."/>
            <person name="Yanf M."/>
            <person name="Daum C."/>
            <person name="Ng V."/>
            <person name="Clum A."/>
            <person name="Ohm R."/>
            <person name="Martin F."/>
            <person name="Silar P."/>
            <person name="Natvig D."/>
            <person name="Lalanne C."/>
            <person name="Gautier V."/>
            <person name="Ament-Velasquez S.L."/>
            <person name="Kruys A."/>
            <person name="Hutchinson M.I."/>
            <person name="Powell A.J."/>
            <person name="Barry K."/>
            <person name="Miller A.N."/>
            <person name="Grigoriev I.V."/>
            <person name="Debuchy R."/>
            <person name="Gladieux P."/>
            <person name="Thoren M.H."/>
            <person name="Johannesson H."/>
        </authorList>
    </citation>
    <scope>NUCLEOTIDE SEQUENCE</scope>
    <source>
        <strain evidence="3">CBS 508.74</strain>
    </source>
</reference>
<keyword evidence="2" id="KW-0732">Signal</keyword>
<sequence>MRLSSILVLPFIGLAAVHGFTVPQAQGQANGVYEVSLDENGEEVHTLVAAAPINATELAELAAQSSDDISRDSTSLKRTSRIQRRAHDHTSCGGYGLNRDSTDRAVPMLERQCYPSRDGAISAGRSFY</sequence>
<evidence type="ECO:0000256" key="1">
    <source>
        <dbReference type="SAM" id="MobiDB-lite"/>
    </source>
</evidence>
<feature type="region of interest" description="Disordered" evidence="1">
    <location>
        <begin position="64"/>
        <end position="100"/>
    </location>
</feature>
<comment type="caution">
    <text evidence="3">The sequence shown here is derived from an EMBL/GenBank/DDBJ whole genome shotgun (WGS) entry which is preliminary data.</text>
</comment>
<feature type="signal peptide" evidence="2">
    <location>
        <begin position="1"/>
        <end position="19"/>
    </location>
</feature>
<protein>
    <submittedName>
        <fullName evidence="3">Uncharacterized protein</fullName>
    </submittedName>
</protein>
<keyword evidence="4" id="KW-1185">Reference proteome</keyword>
<evidence type="ECO:0000256" key="2">
    <source>
        <dbReference type="SAM" id="SignalP"/>
    </source>
</evidence>
<dbReference type="Proteomes" id="UP001302812">
    <property type="component" value="Unassembled WGS sequence"/>
</dbReference>
<evidence type="ECO:0000313" key="3">
    <source>
        <dbReference type="EMBL" id="KAK4117568.1"/>
    </source>
</evidence>